<accession>A0A1N6DQ68</accession>
<dbReference type="GO" id="GO:0004222">
    <property type="term" value="F:metalloendopeptidase activity"/>
    <property type="evidence" value="ECO:0007669"/>
    <property type="project" value="TreeGrafter"/>
</dbReference>
<evidence type="ECO:0000313" key="2">
    <source>
        <dbReference type="EMBL" id="SIN72951.1"/>
    </source>
</evidence>
<dbReference type="AlphaFoldDB" id="A0A1N6DQ68"/>
<keyword evidence="3" id="KW-1185">Reference proteome</keyword>
<feature type="domain" description="M23ase beta-sheet core" evidence="1">
    <location>
        <begin position="29"/>
        <end position="126"/>
    </location>
</feature>
<dbReference type="InterPro" id="IPR050570">
    <property type="entry name" value="Cell_wall_metabolism_enzyme"/>
</dbReference>
<dbReference type="Proteomes" id="UP000184699">
    <property type="component" value="Unassembled WGS sequence"/>
</dbReference>
<dbReference type="PANTHER" id="PTHR21666">
    <property type="entry name" value="PEPTIDASE-RELATED"/>
    <property type="match status" value="1"/>
</dbReference>
<dbReference type="OrthoDB" id="4990506at2"/>
<sequence>MLQAPFTQAHLADRFGEWPDWRKAAGLGPHRGLDWNGLPAGTPIPAGGSGRVTWRTNLSDPEATELGHRIVIGYTLGSDTVYIGYSHLHRNPTLALGASVRAGDTVGLLGNSGTASTGAHLHQTASWQNGNPGTVIVFDPLEVQSFAGTALAGGSGTPIPLPTLEDSMTIIIKATADGTGDLAWIKKGMHFADSLTSPLVVLTAAEVGALEYWRMKGIPYRFGEWTPSDIRNLIAARGIHPIGGGAGRTNYDQTAF</sequence>
<dbReference type="PANTHER" id="PTHR21666:SF270">
    <property type="entry name" value="MUREIN HYDROLASE ACTIVATOR ENVC"/>
    <property type="match status" value="1"/>
</dbReference>
<proteinExistence type="predicted"/>
<name>A0A1N6DQ68_9MICO</name>
<dbReference type="Gene3D" id="2.70.70.10">
    <property type="entry name" value="Glucose Permease (Domain IIA)"/>
    <property type="match status" value="1"/>
</dbReference>
<dbReference type="InterPro" id="IPR016047">
    <property type="entry name" value="M23ase_b-sheet_dom"/>
</dbReference>
<evidence type="ECO:0000313" key="3">
    <source>
        <dbReference type="Proteomes" id="UP000184699"/>
    </source>
</evidence>
<dbReference type="SUPFAM" id="SSF51261">
    <property type="entry name" value="Duplicated hybrid motif"/>
    <property type="match status" value="1"/>
</dbReference>
<dbReference type="CDD" id="cd12797">
    <property type="entry name" value="M23_peptidase"/>
    <property type="match status" value="1"/>
</dbReference>
<organism evidence="2 3">
    <name type="scientific">Agromyces cerinus subsp. cerinus</name>
    <dbReference type="NCBI Taxonomy" id="232089"/>
    <lineage>
        <taxon>Bacteria</taxon>
        <taxon>Bacillati</taxon>
        <taxon>Actinomycetota</taxon>
        <taxon>Actinomycetes</taxon>
        <taxon>Micrococcales</taxon>
        <taxon>Microbacteriaceae</taxon>
        <taxon>Agromyces</taxon>
    </lineage>
</organism>
<dbReference type="InterPro" id="IPR011055">
    <property type="entry name" value="Dup_hybrid_motif"/>
</dbReference>
<gene>
    <name evidence="2" type="ORF">SAMN05443544_0590</name>
</gene>
<reference evidence="3" key="1">
    <citation type="submission" date="2016-11" db="EMBL/GenBank/DDBJ databases">
        <authorList>
            <person name="Varghese N."/>
            <person name="Submissions S."/>
        </authorList>
    </citation>
    <scope>NUCLEOTIDE SEQUENCE [LARGE SCALE GENOMIC DNA]</scope>
    <source>
        <strain evidence="3">DSM 8595</strain>
    </source>
</reference>
<protein>
    <submittedName>
        <fullName evidence="2">Peptidase family M23</fullName>
    </submittedName>
</protein>
<evidence type="ECO:0000259" key="1">
    <source>
        <dbReference type="Pfam" id="PF01551"/>
    </source>
</evidence>
<dbReference type="RefSeq" id="WP_074258829.1">
    <property type="nucleotide sequence ID" value="NZ_FSRJ01000001.1"/>
</dbReference>
<dbReference type="EMBL" id="FSRJ01000001">
    <property type="protein sequence ID" value="SIN72951.1"/>
    <property type="molecule type" value="Genomic_DNA"/>
</dbReference>
<dbReference type="STRING" id="232089.SAMN05443544_0590"/>
<dbReference type="Pfam" id="PF01551">
    <property type="entry name" value="Peptidase_M23"/>
    <property type="match status" value="1"/>
</dbReference>